<evidence type="ECO:0000256" key="7">
    <source>
        <dbReference type="SAM" id="Phobius"/>
    </source>
</evidence>
<evidence type="ECO:0000256" key="6">
    <source>
        <dbReference type="ARBA" id="ARBA00023136"/>
    </source>
</evidence>
<evidence type="ECO:0000313" key="9">
    <source>
        <dbReference type="EMBL" id="MCS5720332.1"/>
    </source>
</evidence>
<dbReference type="Proteomes" id="UP001165584">
    <property type="component" value="Unassembled WGS sequence"/>
</dbReference>
<evidence type="ECO:0000256" key="3">
    <source>
        <dbReference type="ARBA" id="ARBA00022475"/>
    </source>
</evidence>
<evidence type="ECO:0000256" key="4">
    <source>
        <dbReference type="ARBA" id="ARBA00022692"/>
    </source>
</evidence>
<comment type="caution">
    <text evidence="9">The sequence shown here is derived from an EMBL/GenBank/DDBJ whole genome shotgun (WGS) entry which is preliminary data.</text>
</comment>
<dbReference type="SUPFAM" id="SSF103473">
    <property type="entry name" value="MFS general substrate transporter"/>
    <property type="match status" value="1"/>
</dbReference>
<keyword evidence="4 7" id="KW-0812">Transmembrane</keyword>
<feature type="transmembrane region" description="Helical" evidence="7">
    <location>
        <begin position="260"/>
        <end position="280"/>
    </location>
</feature>
<dbReference type="CDD" id="cd06173">
    <property type="entry name" value="MFS_MefA_like"/>
    <property type="match status" value="1"/>
</dbReference>
<name>A0ABT2GXN3_9MICO</name>
<accession>A0ABT2GXN3</accession>
<dbReference type="PANTHER" id="PTHR23513">
    <property type="entry name" value="INTEGRAL MEMBRANE EFFLUX PROTEIN-RELATED"/>
    <property type="match status" value="1"/>
</dbReference>
<keyword evidence="10" id="KW-1185">Reference proteome</keyword>
<organism evidence="9 10">
    <name type="scientific">Herbiconiux aconitum</name>
    <dbReference type="NCBI Taxonomy" id="2970913"/>
    <lineage>
        <taxon>Bacteria</taxon>
        <taxon>Bacillati</taxon>
        <taxon>Actinomycetota</taxon>
        <taxon>Actinomycetes</taxon>
        <taxon>Micrococcales</taxon>
        <taxon>Microbacteriaceae</taxon>
        <taxon>Herbiconiux</taxon>
    </lineage>
</organism>
<feature type="transmembrane region" description="Helical" evidence="7">
    <location>
        <begin position="375"/>
        <end position="394"/>
    </location>
</feature>
<feature type="transmembrane region" description="Helical" evidence="7">
    <location>
        <begin position="300"/>
        <end position="327"/>
    </location>
</feature>
<evidence type="ECO:0000256" key="5">
    <source>
        <dbReference type="ARBA" id="ARBA00022989"/>
    </source>
</evidence>
<feature type="transmembrane region" description="Helical" evidence="7">
    <location>
        <begin position="221"/>
        <end position="240"/>
    </location>
</feature>
<evidence type="ECO:0000313" key="10">
    <source>
        <dbReference type="Proteomes" id="UP001165584"/>
    </source>
</evidence>
<dbReference type="InterPro" id="IPR020846">
    <property type="entry name" value="MFS_dom"/>
</dbReference>
<protein>
    <submittedName>
        <fullName evidence="9">MFS transporter</fullName>
    </submittedName>
</protein>
<dbReference type="Gene3D" id="1.20.1250.20">
    <property type="entry name" value="MFS general substrate transporter like domains"/>
    <property type="match status" value="1"/>
</dbReference>
<feature type="transmembrane region" description="Helical" evidence="7">
    <location>
        <begin position="82"/>
        <end position="102"/>
    </location>
</feature>
<feature type="transmembrane region" description="Helical" evidence="7">
    <location>
        <begin position="145"/>
        <end position="165"/>
    </location>
</feature>
<sequence>MKEQRPSPFAAFAVVNFRRFVAGQSLSLIGSWTETVAQALLVLQLTGSGLALGLVTAARYLPVLLFSPYAGLIVDRSDKRRLLIVTASSLAGLSLVTGTLVATDLIEIWMLFVIAFSFGCFTALDNPARQAFIPEMVGQDLIHDAVTLNSTFVNVGRAVGPIVAAALVSSIGIASCFFVNAVSFAFVLAALLSLRTRDLQPSHRVAPEKGQLIAGFRYARGLPLVLAPLAMMALIGTFTYEFEVSLPLFARADFGPGFTAPWLIVAFGSGSVIGGLYCALRPRTGRRRILSSASLYAVSLLATAFASTLWIAIALLVVVGMASITFLTTGNSTIQLASSPSYRGRVTALWSTAFLGTTPIGATVIGWVGGIDPRLALVVGAFACALAVAVGAFLTRRPEAARTDEPLQER</sequence>
<keyword evidence="3" id="KW-1003">Cell membrane</keyword>
<gene>
    <name evidence="9" type="ORF">N1027_19575</name>
</gene>
<dbReference type="EMBL" id="JANLCM010000004">
    <property type="protein sequence ID" value="MCS5720332.1"/>
    <property type="molecule type" value="Genomic_DNA"/>
</dbReference>
<feature type="transmembrane region" description="Helical" evidence="7">
    <location>
        <begin position="171"/>
        <end position="194"/>
    </location>
</feature>
<evidence type="ECO:0000256" key="1">
    <source>
        <dbReference type="ARBA" id="ARBA00004651"/>
    </source>
</evidence>
<dbReference type="Pfam" id="PF05977">
    <property type="entry name" value="MFS_3"/>
    <property type="match status" value="1"/>
</dbReference>
<keyword evidence="5 7" id="KW-1133">Transmembrane helix</keyword>
<feature type="transmembrane region" description="Helical" evidence="7">
    <location>
        <begin position="347"/>
        <end position="368"/>
    </location>
</feature>
<dbReference type="PANTHER" id="PTHR23513:SF11">
    <property type="entry name" value="STAPHYLOFERRIN A TRANSPORTER"/>
    <property type="match status" value="1"/>
</dbReference>
<proteinExistence type="predicted"/>
<evidence type="ECO:0000256" key="2">
    <source>
        <dbReference type="ARBA" id="ARBA00022448"/>
    </source>
</evidence>
<comment type="subcellular location">
    <subcellularLocation>
        <location evidence="1">Cell membrane</location>
        <topology evidence="1">Multi-pass membrane protein</topology>
    </subcellularLocation>
</comment>
<dbReference type="RefSeq" id="WP_259510674.1">
    <property type="nucleotide sequence ID" value="NZ_JANLCM010000004.1"/>
</dbReference>
<keyword evidence="2" id="KW-0813">Transport</keyword>
<feature type="domain" description="Major facilitator superfamily (MFS) profile" evidence="8">
    <location>
        <begin position="11"/>
        <end position="399"/>
    </location>
</feature>
<dbReference type="InterPro" id="IPR010290">
    <property type="entry name" value="TM_effector"/>
</dbReference>
<dbReference type="InterPro" id="IPR036259">
    <property type="entry name" value="MFS_trans_sf"/>
</dbReference>
<reference evidence="9" key="1">
    <citation type="submission" date="2022-08" db="EMBL/GenBank/DDBJ databases">
        <authorList>
            <person name="Deng Y."/>
            <person name="Han X.-F."/>
            <person name="Zhang Y.-Q."/>
        </authorList>
    </citation>
    <scope>NUCLEOTIDE SEQUENCE</scope>
    <source>
        <strain evidence="9">CPCC 205763</strain>
    </source>
</reference>
<dbReference type="PROSITE" id="PS50850">
    <property type="entry name" value="MFS"/>
    <property type="match status" value="1"/>
</dbReference>
<evidence type="ECO:0000259" key="8">
    <source>
        <dbReference type="PROSITE" id="PS50850"/>
    </source>
</evidence>
<keyword evidence="6 7" id="KW-0472">Membrane</keyword>
<feature type="transmembrane region" description="Helical" evidence="7">
    <location>
        <begin position="108"/>
        <end position="124"/>
    </location>
</feature>